<keyword evidence="3" id="KW-1185">Reference proteome</keyword>
<feature type="signal peptide" evidence="1">
    <location>
        <begin position="1"/>
        <end position="21"/>
    </location>
</feature>
<feature type="chain" id="PRO_5019510830" description="SRPBCC family protein" evidence="1">
    <location>
        <begin position="22"/>
        <end position="162"/>
    </location>
</feature>
<organism evidence="2 3">
    <name type="scientific">Tabrizicola piscis</name>
    <dbReference type="NCBI Taxonomy" id="2494374"/>
    <lineage>
        <taxon>Bacteria</taxon>
        <taxon>Pseudomonadati</taxon>
        <taxon>Pseudomonadota</taxon>
        <taxon>Alphaproteobacteria</taxon>
        <taxon>Rhodobacterales</taxon>
        <taxon>Paracoccaceae</taxon>
        <taxon>Tabrizicola</taxon>
    </lineage>
</organism>
<dbReference type="OrthoDB" id="7864986at2"/>
<dbReference type="RefSeq" id="WP_125324743.1">
    <property type="nucleotide sequence ID" value="NZ_CP034328.1"/>
</dbReference>
<proteinExistence type="predicted"/>
<protein>
    <recommendedName>
        <fullName evidence="4">SRPBCC family protein</fullName>
    </recommendedName>
</protein>
<sequence>MFRTFAIGGLAALTLATAGLAQTPPTVKSIEVDVELDAIGNPAAAAYWTTVADDLENAIVARITDQISDDGVDIRIDLEEVSLSGGMTEKLGLAETRLVGDVVMNHETDGARYGRYELTVDINSATPMIPADVDVTTIPADSRVYYDSMIATFADGVVERLK</sequence>
<dbReference type="KEGG" id="taw:EI545_06665"/>
<dbReference type="Proteomes" id="UP000282002">
    <property type="component" value="Chromosome"/>
</dbReference>
<gene>
    <name evidence="2" type="ORF">EI545_06665</name>
</gene>
<evidence type="ECO:0000313" key="3">
    <source>
        <dbReference type="Proteomes" id="UP000282002"/>
    </source>
</evidence>
<evidence type="ECO:0008006" key="4">
    <source>
        <dbReference type="Google" id="ProtNLM"/>
    </source>
</evidence>
<evidence type="ECO:0000313" key="2">
    <source>
        <dbReference type="EMBL" id="AZL58542.1"/>
    </source>
</evidence>
<evidence type="ECO:0000256" key="1">
    <source>
        <dbReference type="SAM" id="SignalP"/>
    </source>
</evidence>
<reference evidence="2 3" key="1">
    <citation type="submission" date="2018-12" db="EMBL/GenBank/DDBJ databases">
        <title>Complete genome sequencing of Tabrizicola sp. K13M18.</title>
        <authorList>
            <person name="Bae J.-W."/>
        </authorList>
    </citation>
    <scope>NUCLEOTIDE SEQUENCE [LARGE SCALE GENOMIC DNA]</scope>
    <source>
        <strain evidence="2 3">K13M18</strain>
    </source>
</reference>
<name>A0A3S8U4I3_9RHOB</name>
<accession>A0A3S8U4I3</accession>
<dbReference type="EMBL" id="CP034328">
    <property type="protein sequence ID" value="AZL58542.1"/>
    <property type="molecule type" value="Genomic_DNA"/>
</dbReference>
<keyword evidence="1" id="KW-0732">Signal</keyword>
<dbReference type="AlphaFoldDB" id="A0A3S8U4I3"/>